<dbReference type="PROSITE" id="PS51257">
    <property type="entry name" value="PROKAR_LIPOPROTEIN"/>
    <property type="match status" value="1"/>
</dbReference>
<dbReference type="InterPro" id="IPR046720">
    <property type="entry name" value="DUF6612"/>
</dbReference>
<evidence type="ECO:0000313" key="3">
    <source>
        <dbReference type="EMBL" id="MCU6795528.1"/>
    </source>
</evidence>
<dbReference type="Pfam" id="PF20316">
    <property type="entry name" value="DUF6612"/>
    <property type="match status" value="1"/>
</dbReference>
<feature type="region of interest" description="Disordered" evidence="1">
    <location>
        <begin position="26"/>
        <end position="53"/>
    </location>
</feature>
<evidence type="ECO:0008006" key="5">
    <source>
        <dbReference type="Google" id="ProtNLM"/>
    </source>
</evidence>
<accession>A0ABT2ULK2</accession>
<dbReference type="Proteomes" id="UP001652445">
    <property type="component" value="Unassembled WGS sequence"/>
</dbReference>
<feature type="compositionally biased region" description="Polar residues" evidence="1">
    <location>
        <begin position="39"/>
        <end position="53"/>
    </location>
</feature>
<evidence type="ECO:0000256" key="1">
    <source>
        <dbReference type="SAM" id="MobiDB-lite"/>
    </source>
</evidence>
<dbReference type="SUPFAM" id="SSF89392">
    <property type="entry name" value="Prokaryotic lipoproteins and lipoprotein localization factors"/>
    <property type="match status" value="1"/>
</dbReference>
<feature type="chain" id="PRO_5046467859" description="Lipoprotein" evidence="2">
    <location>
        <begin position="22"/>
        <end position="291"/>
    </location>
</feature>
<dbReference type="EMBL" id="JAOQIO010000094">
    <property type="protein sequence ID" value="MCU6795528.1"/>
    <property type="molecule type" value="Genomic_DNA"/>
</dbReference>
<keyword evidence="2" id="KW-0732">Signal</keyword>
<evidence type="ECO:0000313" key="4">
    <source>
        <dbReference type="Proteomes" id="UP001652445"/>
    </source>
</evidence>
<dbReference type="InterPro" id="IPR029046">
    <property type="entry name" value="LolA/LolB/LppX"/>
</dbReference>
<dbReference type="RefSeq" id="WP_262686470.1">
    <property type="nucleotide sequence ID" value="NZ_JAOQIO010000094.1"/>
</dbReference>
<gene>
    <name evidence="3" type="ORF">OB236_25780</name>
</gene>
<evidence type="ECO:0000256" key="2">
    <source>
        <dbReference type="SAM" id="SignalP"/>
    </source>
</evidence>
<proteinExistence type="predicted"/>
<keyword evidence="4" id="KW-1185">Reference proteome</keyword>
<organism evidence="3 4">
    <name type="scientific">Paenibacillus baimaensis</name>
    <dbReference type="NCBI Taxonomy" id="2982185"/>
    <lineage>
        <taxon>Bacteria</taxon>
        <taxon>Bacillati</taxon>
        <taxon>Bacillota</taxon>
        <taxon>Bacilli</taxon>
        <taxon>Bacillales</taxon>
        <taxon>Paenibacillaceae</taxon>
        <taxon>Paenibacillus</taxon>
    </lineage>
</organism>
<sequence length="291" mass="32252">MRKWTSMLLTVPLLLSITACGQKGEVAPAGASQPAAGMNQPTATSKVETTKGTPTVEELIKKTSEASQKLKSYSMDTKMDQNISVTVDGKKQDQKVNMNMKTDVIQEPIAMYQEIKMAMPGNGQTQDIKQYITQEGIYMQSQGTWTKLPDNTKDQLMATIKNQASPDKQLEQFNSITKDTKVTEDGGNYVMSATISGDSVKELAKKLMNSSGSNNPQMNAMMEQMNIKSMKMTYAIKKDEYIPMSMNVEMTMDMDQQGQKISMDMKMDNTFSNHNKVTEIKVPAEALKSAS</sequence>
<protein>
    <recommendedName>
        <fullName evidence="5">Lipoprotein</fullName>
    </recommendedName>
</protein>
<feature type="signal peptide" evidence="2">
    <location>
        <begin position="1"/>
        <end position="21"/>
    </location>
</feature>
<reference evidence="3 4" key="1">
    <citation type="submission" date="2022-09" db="EMBL/GenBank/DDBJ databases">
        <authorList>
            <person name="Han X.L."/>
            <person name="Wang Q."/>
            <person name="Lu T."/>
        </authorList>
    </citation>
    <scope>NUCLEOTIDE SEQUENCE [LARGE SCALE GENOMIC DNA]</scope>
    <source>
        <strain evidence="3 4">WQ 127069</strain>
    </source>
</reference>
<name>A0ABT2ULK2_9BACL</name>
<dbReference type="Gene3D" id="2.50.20.20">
    <property type="match status" value="1"/>
</dbReference>
<comment type="caution">
    <text evidence="3">The sequence shown here is derived from an EMBL/GenBank/DDBJ whole genome shotgun (WGS) entry which is preliminary data.</text>
</comment>